<dbReference type="InterPro" id="IPR002818">
    <property type="entry name" value="DJ-1/PfpI"/>
</dbReference>
<keyword evidence="2" id="KW-0804">Transcription</keyword>
<dbReference type="AlphaFoldDB" id="A0AA41WNH0"/>
<evidence type="ECO:0000256" key="1">
    <source>
        <dbReference type="ARBA" id="ARBA00023015"/>
    </source>
</evidence>
<dbReference type="RefSeq" id="WP_253535435.1">
    <property type="nucleotide sequence ID" value="NZ_JAMYWC010000001.1"/>
</dbReference>
<dbReference type="EMBL" id="JAMYWC010000001">
    <property type="protein sequence ID" value="MCP1171486.1"/>
    <property type="molecule type" value="Genomic_DNA"/>
</dbReference>
<evidence type="ECO:0000256" key="2">
    <source>
        <dbReference type="ARBA" id="ARBA00023163"/>
    </source>
</evidence>
<evidence type="ECO:0000259" key="3">
    <source>
        <dbReference type="PROSITE" id="PS01124"/>
    </source>
</evidence>
<dbReference type="PANTHER" id="PTHR43130">
    <property type="entry name" value="ARAC-FAMILY TRANSCRIPTIONAL REGULATOR"/>
    <property type="match status" value="1"/>
</dbReference>
<reference evidence="5" key="1">
    <citation type="journal article" date="2023" name="Front. Microbiol.">
        <title>Ralstonia chuxiongensis sp. nov., Ralstonia mojiangensis sp. nov., and Ralstonia soli sp. nov., isolated from tobacco fields, are three novel species in the family Burkholderiaceae.</title>
        <authorList>
            <person name="Lu C.H."/>
            <person name="Zhang Y.Y."/>
            <person name="Jiang N."/>
            <person name="Chen W."/>
            <person name="Shao X."/>
            <person name="Zhao Z.M."/>
            <person name="Lu W.L."/>
            <person name="Hu X."/>
            <person name="Xi Y.X."/>
            <person name="Zou S.Y."/>
            <person name="Wei Q.J."/>
            <person name="Lin Z.L."/>
            <person name="Gong L."/>
            <person name="Gai X.T."/>
            <person name="Zhang L.Q."/>
            <person name="Li J.Y."/>
            <person name="Jin Y."/>
            <person name="Xia Z.Y."/>
        </authorList>
    </citation>
    <scope>NUCLEOTIDE SEQUENCE [LARGE SCALE GENOMIC DNA]</scope>
    <source>
        <strain evidence="5">21YRMH01-3</strain>
    </source>
</reference>
<comment type="caution">
    <text evidence="4">The sequence shown here is derived from an EMBL/GenBank/DDBJ whole genome shotgun (WGS) entry which is preliminary data.</text>
</comment>
<dbReference type="GO" id="GO:0043565">
    <property type="term" value="F:sequence-specific DNA binding"/>
    <property type="evidence" value="ECO:0007669"/>
    <property type="project" value="InterPro"/>
</dbReference>
<evidence type="ECO:0000313" key="5">
    <source>
        <dbReference type="Proteomes" id="UP001162793"/>
    </source>
</evidence>
<dbReference type="CDD" id="cd03137">
    <property type="entry name" value="GATase1_AraC_1"/>
    <property type="match status" value="1"/>
</dbReference>
<accession>A0AA41WNH0</accession>
<dbReference type="PANTHER" id="PTHR43130:SF3">
    <property type="entry name" value="HTH-TYPE TRANSCRIPTIONAL REGULATOR RV1931C"/>
    <property type="match status" value="1"/>
</dbReference>
<dbReference type="Pfam" id="PF12833">
    <property type="entry name" value="HTH_18"/>
    <property type="match status" value="1"/>
</dbReference>
<dbReference type="Pfam" id="PF01965">
    <property type="entry name" value="DJ-1_PfpI"/>
    <property type="match status" value="1"/>
</dbReference>
<name>A0AA41WNH0_9RALS</name>
<keyword evidence="1" id="KW-0805">Transcription regulation</keyword>
<organism evidence="4 5">
    <name type="scientific">Ralstonia chuxiongensis</name>
    <dbReference type="NCBI Taxonomy" id="2957504"/>
    <lineage>
        <taxon>Bacteria</taxon>
        <taxon>Pseudomonadati</taxon>
        <taxon>Pseudomonadota</taxon>
        <taxon>Betaproteobacteria</taxon>
        <taxon>Burkholderiales</taxon>
        <taxon>Burkholderiaceae</taxon>
        <taxon>Ralstonia</taxon>
    </lineage>
</organism>
<dbReference type="InterPro" id="IPR029062">
    <property type="entry name" value="Class_I_gatase-like"/>
</dbReference>
<dbReference type="SMART" id="SM00342">
    <property type="entry name" value="HTH_ARAC"/>
    <property type="match status" value="1"/>
</dbReference>
<evidence type="ECO:0000313" key="4">
    <source>
        <dbReference type="EMBL" id="MCP1171486.1"/>
    </source>
</evidence>
<dbReference type="Gene3D" id="1.10.10.60">
    <property type="entry name" value="Homeodomain-like"/>
    <property type="match status" value="1"/>
</dbReference>
<dbReference type="SUPFAM" id="SSF46689">
    <property type="entry name" value="Homeodomain-like"/>
    <property type="match status" value="2"/>
</dbReference>
<protein>
    <submittedName>
        <fullName evidence="4">GlxA family transcriptional regulator</fullName>
    </submittedName>
</protein>
<dbReference type="GO" id="GO:0003700">
    <property type="term" value="F:DNA-binding transcription factor activity"/>
    <property type="evidence" value="ECO:0007669"/>
    <property type="project" value="InterPro"/>
</dbReference>
<dbReference type="InterPro" id="IPR052158">
    <property type="entry name" value="INH-QAR"/>
</dbReference>
<dbReference type="PROSITE" id="PS01124">
    <property type="entry name" value="HTH_ARAC_FAMILY_2"/>
    <property type="match status" value="1"/>
</dbReference>
<dbReference type="SUPFAM" id="SSF52317">
    <property type="entry name" value="Class I glutamine amidotransferase-like"/>
    <property type="match status" value="1"/>
</dbReference>
<dbReference type="InterPro" id="IPR018060">
    <property type="entry name" value="HTH_AraC"/>
</dbReference>
<dbReference type="Proteomes" id="UP001162793">
    <property type="component" value="Unassembled WGS sequence"/>
</dbReference>
<sequence length="311" mass="33771">MAHRIAVLIFPDFQLLDAAGPVAAFEVASRYRDDHYALRTISAQAGLVRSSSGARWDADALPPASQVDTLLIAGGDGVDAAMADARTRRFVQRCSARGARVASVCSGSLLLAATGLLNGRRATTHWSRSEQFARTFPQVQLEPDHIYVNDGPIWTSAGISAGIDLALALIAEDLGERLARAVARQLVVYYRRPGGQSQFSALNEMDSARGRFKPLLDHVRRNLSAPHRVGDLAEHACMSPRHFARAFQVETGLTPAKAVEKLRVEAARAALESGAVSMQRVATECGFGDTERMRRSFQRLLGVPPSSLRDR</sequence>
<dbReference type="InterPro" id="IPR009057">
    <property type="entry name" value="Homeodomain-like_sf"/>
</dbReference>
<feature type="domain" description="HTH araC/xylS-type" evidence="3">
    <location>
        <begin position="213"/>
        <end position="311"/>
    </location>
</feature>
<keyword evidence="5" id="KW-1185">Reference proteome</keyword>
<proteinExistence type="predicted"/>
<dbReference type="Gene3D" id="3.40.50.880">
    <property type="match status" value="1"/>
</dbReference>
<gene>
    <name evidence="4" type="ORF">NKG59_03900</name>
</gene>